<feature type="domain" description="PHD-type" evidence="10">
    <location>
        <begin position="435"/>
        <end position="489"/>
    </location>
</feature>
<dbReference type="Proteomes" id="UP001562425">
    <property type="component" value="Unassembled WGS sequence"/>
</dbReference>
<keyword evidence="3 8" id="KW-0863">Zinc-finger</keyword>
<feature type="region of interest" description="Disordered" evidence="9">
    <location>
        <begin position="363"/>
        <end position="431"/>
    </location>
</feature>
<dbReference type="PROSITE" id="PS50016">
    <property type="entry name" value="ZF_PHD_2"/>
    <property type="match status" value="1"/>
</dbReference>
<dbReference type="GO" id="GO:0005634">
    <property type="term" value="C:nucleus"/>
    <property type="evidence" value="ECO:0007669"/>
    <property type="project" value="UniProtKB-SubCell"/>
</dbReference>
<dbReference type="Pfam" id="PF07533">
    <property type="entry name" value="BRK"/>
    <property type="match status" value="1"/>
</dbReference>
<dbReference type="InterPro" id="IPR019786">
    <property type="entry name" value="Zinc_finger_PHD-type_CS"/>
</dbReference>
<feature type="compositionally biased region" description="Basic residues" evidence="9">
    <location>
        <begin position="1031"/>
        <end position="1042"/>
    </location>
</feature>
<comment type="caution">
    <text evidence="12">The sequence shown here is derived from an EMBL/GenBank/DDBJ whole genome shotgun (WGS) entry which is preliminary data.</text>
</comment>
<evidence type="ECO:0000256" key="4">
    <source>
        <dbReference type="ARBA" id="ARBA00022833"/>
    </source>
</evidence>
<dbReference type="InterPro" id="IPR003618">
    <property type="entry name" value="TFIIS_cen_dom"/>
</dbReference>
<dbReference type="CDD" id="cd22581">
    <property type="entry name" value="SPOC_PPS-like"/>
    <property type="match status" value="1"/>
</dbReference>
<dbReference type="InterPro" id="IPR012921">
    <property type="entry name" value="SPOC_C"/>
</dbReference>
<keyword evidence="7" id="KW-0539">Nucleus</keyword>
<feature type="compositionally biased region" description="Basic and acidic residues" evidence="9">
    <location>
        <begin position="1079"/>
        <end position="1110"/>
    </location>
</feature>
<evidence type="ECO:0000256" key="9">
    <source>
        <dbReference type="SAM" id="MobiDB-lite"/>
    </source>
</evidence>
<protein>
    <recommendedName>
        <fullName evidence="14">Transcription factor s-ii</fullName>
    </recommendedName>
</protein>
<feature type="compositionally biased region" description="Low complexity" evidence="9">
    <location>
        <begin position="738"/>
        <end position="781"/>
    </location>
</feature>
<dbReference type="GO" id="GO:0008270">
    <property type="term" value="F:zinc ion binding"/>
    <property type="evidence" value="ECO:0007669"/>
    <property type="project" value="UniProtKB-KW"/>
</dbReference>
<evidence type="ECO:0000256" key="8">
    <source>
        <dbReference type="PROSITE-ProRule" id="PRU00146"/>
    </source>
</evidence>
<evidence type="ECO:0000313" key="13">
    <source>
        <dbReference type="Proteomes" id="UP001562425"/>
    </source>
</evidence>
<feature type="compositionally biased region" description="Basic residues" evidence="9">
    <location>
        <begin position="1052"/>
        <end position="1078"/>
    </location>
</feature>
<dbReference type="PROSITE" id="PS01359">
    <property type="entry name" value="ZF_PHD_1"/>
    <property type="match status" value="1"/>
</dbReference>
<evidence type="ECO:0000256" key="7">
    <source>
        <dbReference type="ARBA" id="ARBA00023242"/>
    </source>
</evidence>
<keyword evidence="2" id="KW-0479">Metal-binding</keyword>
<feature type="non-terminal residue" evidence="12">
    <location>
        <position position="1"/>
    </location>
</feature>
<dbReference type="Pfam" id="PF07500">
    <property type="entry name" value="TFIIS_M"/>
    <property type="match status" value="1"/>
</dbReference>
<feature type="compositionally biased region" description="Acidic residues" evidence="9">
    <location>
        <begin position="416"/>
        <end position="431"/>
    </location>
</feature>
<feature type="region of interest" description="Disordered" evidence="9">
    <location>
        <begin position="672"/>
        <end position="798"/>
    </location>
</feature>
<feature type="domain" description="TFIIS central" evidence="11">
    <location>
        <begin position="799"/>
        <end position="929"/>
    </location>
</feature>
<feature type="region of interest" description="Disordered" evidence="9">
    <location>
        <begin position="1019"/>
        <end position="1110"/>
    </location>
</feature>
<evidence type="ECO:0000256" key="5">
    <source>
        <dbReference type="ARBA" id="ARBA00023015"/>
    </source>
</evidence>
<feature type="compositionally biased region" description="Polar residues" evidence="9">
    <location>
        <begin position="1148"/>
        <end position="1159"/>
    </location>
</feature>
<sequence length="1386" mass="148381">AEAAKKKSVVVAIKSPTKKSEAKLVTPVSMVTKSAIPKTYGPKKPLEVVTPPIQPVVVAPPPPVPQVKKIKQVPKPAPHVEALFSDMTSLFSTPDIIKKVGQSKVVTPTTPTPSSSRGGFVQLIKGSSQKLPAQISIQTHASASEESLIDVLAQDPEPTTPATSTTPTPLTEDIVKMLENNLPPGVVAQEPVLPITDTSILAALSSNDDGGLPEDLLQHVAELAENKELQEILDKQVLGVIGTDVPAMPLASTSAAIPIAPQQMMQPVIVAAPPQPVLQRPQPQQPPAPTPAESLPTMTVKEQLMPRKEAIQIPTAPIAASPSTPIAVPSVASINTPQSSKTSAGKSTASKVVASAVGITSYDDGSGSLMIDETPRGKAGASRSAASSRRTSESSNNSGRGKRQSTAAVAVAVAAEAEEEVESDESWNSEDDPDRLWCICRQPHNNRFMICCDVCEDWFHGKCVNITKAMGQQMEADGIEWTCPNCLRKKQEKQQPKMTDFLVSSSSSSTSIGASSATALTMSPKTVASITSAPAAASTVAIDPTSCVVCGKVARANSVYCSDACIRKHAHGVASETATVQSARSTAGVKQQTTIVGGIKKLDGAGAKAGAEKSGPIIVMERKTGRCLTGKNAPTAENLKAWLQSHPTFEVVPPGSPQAAIILAKQAEVRKLQQAKESQKKTTSSPSTSQQQQQTSKSQKHSDNKKNALFAPSIPQKVTPQSSKATPPAKTFSKTTLSSPTSVQPPKSSSSSGSLGSGTKTPASTTTTTPATKAQKRPAAAMEGKSAKTTPPPAGGENIRVTVKKTLKEHLLQRTSELDEDKSGAQLLAVRLSESEIDAFVAEVEEEMFGMFNKDTGTKYRAKYRSLVFNIKDRKNLSLFQKICEKRIEARQLVRMTPEELASQELAQWRENENKHQLEMIKKSELDLLACAKNYVLKTHKGEEVIEGKIVDRVQLDPTTAVEDVVAVLNNSTVSSTSELDNSAKEASFRSKDFDLSFGKYSTGLYGSGSITSSTLTAAATSASSSASKKKDSRRSRSRSRDRRRDRSRDRSRSKHKRRRSRSRSKSRDRARSRHRDHRKQDSKEQKLDEKPATTSAEKDRNEAVGKPVELKKTKKVTEVGKSQLPESGNLIDQILASAGAPIGKPTGDSTEMDSTPVSTPVEPPKQTPATTTTSTSPSQDQEPTSTVTIPTPPHSTEFDAESPSTDFGASPEEDPPSEEAHKVHWSGNVHMVDVASVEMSIRAVSGSIEDVAGDFSEDLDICGTIKPEIVWDYIGQIKKSANKEICLVRFHSNERAAYYTLYTHLFSRKRYSVIKSPSKAIKDFYVFPLPSEQMVPMILKPLNGVGIVEGDKKPDLLLGIIVKVGGGKRASTTAITAGSSVLPAK</sequence>
<dbReference type="InterPro" id="IPR001965">
    <property type="entry name" value="Znf_PHD"/>
</dbReference>
<dbReference type="Gene3D" id="3.30.40.10">
    <property type="entry name" value="Zinc/RING finger domain, C3HC4 (zinc finger)"/>
    <property type="match status" value="1"/>
</dbReference>
<dbReference type="CDD" id="cd15552">
    <property type="entry name" value="PHD_PHF3_like"/>
    <property type="match status" value="1"/>
</dbReference>
<feature type="non-terminal residue" evidence="12">
    <location>
        <position position="1386"/>
    </location>
</feature>
<dbReference type="SUPFAM" id="SSF46942">
    <property type="entry name" value="Elongation factor TFIIS domain 2"/>
    <property type="match status" value="1"/>
</dbReference>
<feature type="region of interest" description="Disordered" evidence="9">
    <location>
        <begin position="1140"/>
        <end position="1224"/>
    </location>
</feature>
<evidence type="ECO:0000313" key="12">
    <source>
        <dbReference type="EMBL" id="KAL1403224.1"/>
    </source>
</evidence>
<dbReference type="PROSITE" id="PS51321">
    <property type="entry name" value="TFIIS_CENTRAL"/>
    <property type="match status" value="1"/>
</dbReference>
<keyword evidence="4" id="KW-0862">Zinc</keyword>
<comment type="subcellular location">
    <subcellularLocation>
        <location evidence="1">Nucleus</location>
    </subcellularLocation>
</comment>
<dbReference type="Gene3D" id="1.10.472.30">
    <property type="entry name" value="Transcription elongation factor S-II, central domain"/>
    <property type="match status" value="1"/>
</dbReference>
<gene>
    <name evidence="12" type="ORF">pipiens_019459</name>
</gene>
<dbReference type="SUPFAM" id="SSF57903">
    <property type="entry name" value="FYVE/PHD zinc finger"/>
    <property type="match status" value="1"/>
</dbReference>
<dbReference type="SUPFAM" id="SSF160481">
    <property type="entry name" value="BRK domain-like"/>
    <property type="match status" value="1"/>
</dbReference>
<feature type="compositionally biased region" description="Polar residues" evidence="9">
    <location>
        <begin position="716"/>
        <end position="725"/>
    </location>
</feature>
<dbReference type="InterPro" id="IPR019787">
    <property type="entry name" value="Znf_PHD-finger"/>
</dbReference>
<feature type="compositionally biased region" description="Low complexity" evidence="9">
    <location>
        <begin position="377"/>
        <end position="399"/>
    </location>
</feature>
<feature type="compositionally biased region" description="Low complexity" evidence="9">
    <location>
        <begin position="1168"/>
        <end position="1187"/>
    </location>
</feature>
<dbReference type="Pfam" id="PF07744">
    <property type="entry name" value="SPOC"/>
    <property type="match status" value="1"/>
</dbReference>
<evidence type="ECO:0000256" key="2">
    <source>
        <dbReference type="ARBA" id="ARBA00022723"/>
    </source>
</evidence>
<dbReference type="EMBL" id="JBEHCU010001871">
    <property type="protein sequence ID" value="KAL1403224.1"/>
    <property type="molecule type" value="Genomic_DNA"/>
</dbReference>
<proteinExistence type="predicted"/>
<name>A0ABD1DU24_CULPP</name>
<dbReference type="InterPro" id="IPR037259">
    <property type="entry name" value="BRK_sf"/>
</dbReference>
<dbReference type="InterPro" id="IPR013083">
    <property type="entry name" value="Znf_RING/FYVE/PHD"/>
</dbReference>
<dbReference type="InterPro" id="IPR024767">
    <property type="entry name" value="PRP38_C"/>
</dbReference>
<evidence type="ECO:0000259" key="11">
    <source>
        <dbReference type="PROSITE" id="PS51321"/>
    </source>
</evidence>
<evidence type="ECO:0000256" key="6">
    <source>
        <dbReference type="ARBA" id="ARBA00023163"/>
    </source>
</evidence>
<evidence type="ECO:0000259" key="10">
    <source>
        <dbReference type="PROSITE" id="PS50016"/>
    </source>
</evidence>
<dbReference type="InterPro" id="IPR036575">
    <property type="entry name" value="TFIIS_cen_dom_sf"/>
</dbReference>
<dbReference type="InterPro" id="IPR006576">
    <property type="entry name" value="BRK_domain"/>
</dbReference>
<reference evidence="12 13" key="1">
    <citation type="submission" date="2024-05" db="EMBL/GenBank/DDBJ databases">
        <title>Culex pipiens pipiens assembly and annotation.</title>
        <authorList>
            <person name="Alout H."/>
            <person name="Durand T."/>
        </authorList>
    </citation>
    <scope>NUCLEOTIDE SEQUENCE [LARGE SCALE GENOMIC DNA]</scope>
    <source>
        <strain evidence="12">HA-2024</strain>
        <tissue evidence="12">Whole body</tissue>
    </source>
</reference>
<accession>A0ABD1DU24</accession>
<dbReference type="InterPro" id="IPR011011">
    <property type="entry name" value="Znf_FYVE_PHD"/>
</dbReference>
<organism evidence="12 13">
    <name type="scientific">Culex pipiens pipiens</name>
    <name type="common">Northern house mosquito</name>
    <dbReference type="NCBI Taxonomy" id="38569"/>
    <lineage>
        <taxon>Eukaryota</taxon>
        <taxon>Metazoa</taxon>
        <taxon>Ecdysozoa</taxon>
        <taxon>Arthropoda</taxon>
        <taxon>Hexapoda</taxon>
        <taxon>Insecta</taxon>
        <taxon>Pterygota</taxon>
        <taxon>Neoptera</taxon>
        <taxon>Endopterygota</taxon>
        <taxon>Diptera</taxon>
        <taxon>Nematocera</taxon>
        <taxon>Culicoidea</taxon>
        <taxon>Culicidae</taxon>
        <taxon>Culicinae</taxon>
        <taxon>Culicini</taxon>
        <taxon>Culex</taxon>
        <taxon>Culex</taxon>
    </lineage>
</organism>
<dbReference type="SMART" id="SM00592">
    <property type="entry name" value="BRK"/>
    <property type="match status" value="1"/>
</dbReference>
<evidence type="ECO:0000256" key="1">
    <source>
        <dbReference type="ARBA" id="ARBA00004123"/>
    </source>
</evidence>
<keyword evidence="13" id="KW-1185">Reference proteome</keyword>
<dbReference type="SMART" id="SM00510">
    <property type="entry name" value="TFS2M"/>
    <property type="match status" value="1"/>
</dbReference>
<keyword evidence="5" id="KW-0805">Transcription regulation</keyword>
<evidence type="ECO:0000256" key="3">
    <source>
        <dbReference type="ARBA" id="ARBA00022771"/>
    </source>
</evidence>
<dbReference type="Gene3D" id="3.40.5.120">
    <property type="match status" value="1"/>
</dbReference>
<dbReference type="SMART" id="SM00249">
    <property type="entry name" value="PHD"/>
    <property type="match status" value="1"/>
</dbReference>
<dbReference type="PANTHER" id="PTHR11477:SF51">
    <property type="entry name" value="PROTEIN PARTNER OF SNF, ISOFORM B"/>
    <property type="match status" value="1"/>
</dbReference>
<dbReference type="Pfam" id="PF00628">
    <property type="entry name" value="PHD"/>
    <property type="match status" value="1"/>
</dbReference>
<dbReference type="Pfam" id="PF12871">
    <property type="entry name" value="PRP38_assoc"/>
    <property type="match status" value="1"/>
</dbReference>
<evidence type="ECO:0008006" key="14">
    <source>
        <dbReference type="Google" id="ProtNLM"/>
    </source>
</evidence>
<dbReference type="PANTHER" id="PTHR11477">
    <property type="entry name" value="TRANSCRIPTION FACTOR S-II ZINC FINGER DOMAIN-CONTAINING PROTEIN"/>
    <property type="match status" value="1"/>
</dbReference>
<feature type="compositionally biased region" description="Low complexity" evidence="9">
    <location>
        <begin position="681"/>
        <end position="697"/>
    </location>
</feature>
<keyword evidence="6" id="KW-0804">Transcription</keyword>